<dbReference type="GO" id="GO:0008270">
    <property type="term" value="F:zinc ion binding"/>
    <property type="evidence" value="ECO:0007669"/>
    <property type="project" value="InterPro"/>
</dbReference>
<feature type="chain" id="PRO_5032808412" description="Peptidoglycan binding-like domain-containing protein" evidence="9">
    <location>
        <begin position="20"/>
        <end position="132"/>
    </location>
</feature>
<keyword evidence="2" id="KW-0645">Protease</keyword>
<keyword evidence="4 9" id="KW-0732">Signal</keyword>
<evidence type="ECO:0000256" key="5">
    <source>
        <dbReference type="ARBA" id="ARBA00022801"/>
    </source>
</evidence>
<protein>
    <recommendedName>
        <fullName evidence="10">Peptidoglycan binding-like domain-containing protein</fullName>
    </recommendedName>
</protein>
<evidence type="ECO:0000256" key="3">
    <source>
        <dbReference type="ARBA" id="ARBA00022723"/>
    </source>
</evidence>
<evidence type="ECO:0000256" key="4">
    <source>
        <dbReference type="ARBA" id="ARBA00022729"/>
    </source>
</evidence>
<dbReference type="Gene3D" id="1.10.101.10">
    <property type="entry name" value="PGBD-like superfamily/PGBD"/>
    <property type="match status" value="1"/>
</dbReference>
<evidence type="ECO:0000256" key="2">
    <source>
        <dbReference type="ARBA" id="ARBA00022670"/>
    </source>
</evidence>
<dbReference type="InterPro" id="IPR036365">
    <property type="entry name" value="PGBD-like_sf"/>
</dbReference>
<evidence type="ECO:0000256" key="7">
    <source>
        <dbReference type="ARBA" id="ARBA00023049"/>
    </source>
</evidence>
<keyword evidence="6" id="KW-0862">Zinc</keyword>
<dbReference type="GO" id="GO:0030198">
    <property type="term" value="P:extracellular matrix organization"/>
    <property type="evidence" value="ECO:0007669"/>
    <property type="project" value="TreeGrafter"/>
</dbReference>
<keyword evidence="5" id="KW-0378">Hydrolase</keyword>
<dbReference type="PROSITE" id="PS00546">
    <property type="entry name" value="CYSTEINE_SWITCH"/>
    <property type="match status" value="1"/>
</dbReference>
<feature type="signal peptide" evidence="9">
    <location>
        <begin position="1"/>
        <end position="19"/>
    </location>
</feature>
<dbReference type="GO" id="GO:0031012">
    <property type="term" value="C:extracellular matrix"/>
    <property type="evidence" value="ECO:0007669"/>
    <property type="project" value="InterPro"/>
</dbReference>
<keyword evidence="3" id="KW-0479">Metal-binding</keyword>
<feature type="domain" description="Peptidoglycan binding-like" evidence="10">
    <location>
        <begin position="48"/>
        <end position="110"/>
    </location>
</feature>
<dbReference type="SUPFAM" id="SSF47090">
    <property type="entry name" value="PGBD-like"/>
    <property type="match status" value="1"/>
</dbReference>
<dbReference type="Pfam" id="PF01471">
    <property type="entry name" value="PG_binding_1"/>
    <property type="match status" value="1"/>
</dbReference>
<keyword evidence="8" id="KW-0865">Zymogen</keyword>
<dbReference type="GO" id="GO:0030574">
    <property type="term" value="P:collagen catabolic process"/>
    <property type="evidence" value="ECO:0007669"/>
    <property type="project" value="TreeGrafter"/>
</dbReference>
<evidence type="ECO:0000313" key="11">
    <source>
        <dbReference type="EMBL" id="CAF4345621.1"/>
    </source>
</evidence>
<accession>A0A820KM18</accession>
<dbReference type="Proteomes" id="UP000663842">
    <property type="component" value="Unassembled WGS sequence"/>
</dbReference>
<dbReference type="EMBL" id="CAJOBF010015160">
    <property type="protein sequence ID" value="CAF4345621.1"/>
    <property type="molecule type" value="Genomic_DNA"/>
</dbReference>
<evidence type="ECO:0000259" key="10">
    <source>
        <dbReference type="Pfam" id="PF01471"/>
    </source>
</evidence>
<dbReference type="AlphaFoldDB" id="A0A820KM18"/>
<evidence type="ECO:0000256" key="1">
    <source>
        <dbReference type="ARBA" id="ARBA00001947"/>
    </source>
</evidence>
<evidence type="ECO:0000256" key="8">
    <source>
        <dbReference type="ARBA" id="ARBA00023145"/>
    </source>
</evidence>
<dbReference type="PANTHER" id="PTHR10201">
    <property type="entry name" value="MATRIX METALLOPROTEINASE"/>
    <property type="match status" value="1"/>
</dbReference>
<organism evidence="11 12">
    <name type="scientific">Rotaria magnacalcarata</name>
    <dbReference type="NCBI Taxonomy" id="392030"/>
    <lineage>
        <taxon>Eukaryota</taxon>
        <taxon>Metazoa</taxon>
        <taxon>Spiralia</taxon>
        <taxon>Gnathifera</taxon>
        <taxon>Rotifera</taxon>
        <taxon>Eurotatoria</taxon>
        <taxon>Bdelloidea</taxon>
        <taxon>Philodinida</taxon>
        <taxon>Philodinidae</taxon>
        <taxon>Rotaria</taxon>
    </lineage>
</organism>
<dbReference type="GO" id="GO:0006508">
    <property type="term" value="P:proteolysis"/>
    <property type="evidence" value="ECO:0007669"/>
    <property type="project" value="UniProtKB-KW"/>
</dbReference>
<gene>
    <name evidence="11" type="ORF">UXM345_LOCUS35744</name>
</gene>
<proteinExistence type="predicted"/>
<sequence length="132" mass="15092">MQFYTLLIRFVFILELVIANPINKDSLKYQNIHPIEGTPDDTVAIKTVKDAFKFLTNFGYYSCKNPTNSKSDNSTSLSCHVSMEAMLESFQQKNRLPVTKKLDVHTLKLMNTPRCGVPDSLAEMTDRNSLWQ</sequence>
<dbReference type="InterPro" id="IPR036366">
    <property type="entry name" value="PGBDSf"/>
</dbReference>
<evidence type="ECO:0000313" key="12">
    <source>
        <dbReference type="Proteomes" id="UP000663842"/>
    </source>
</evidence>
<reference evidence="11" key="1">
    <citation type="submission" date="2021-02" db="EMBL/GenBank/DDBJ databases">
        <authorList>
            <person name="Nowell W R."/>
        </authorList>
    </citation>
    <scope>NUCLEOTIDE SEQUENCE</scope>
</reference>
<comment type="cofactor">
    <cofactor evidence="1">
        <name>Zn(2+)</name>
        <dbReference type="ChEBI" id="CHEBI:29105"/>
    </cofactor>
</comment>
<dbReference type="GO" id="GO:0004222">
    <property type="term" value="F:metalloendopeptidase activity"/>
    <property type="evidence" value="ECO:0007669"/>
    <property type="project" value="InterPro"/>
</dbReference>
<dbReference type="InterPro" id="IPR002477">
    <property type="entry name" value="Peptidoglycan-bd-like"/>
</dbReference>
<comment type="caution">
    <text evidence="11">The sequence shown here is derived from an EMBL/GenBank/DDBJ whole genome shotgun (WGS) entry which is preliminary data.</text>
</comment>
<evidence type="ECO:0000256" key="6">
    <source>
        <dbReference type="ARBA" id="ARBA00022833"/>
    </source>
</evidence>
<name>A0A820KM18_9BILA</name>
<keyword evidence="7" id="KW-0482">Metalloprotease</keyword>
<dbReference type="PANTHER" id="PTHR10201:SF323">
    <property type="entry name" value="MATRIX METALLOPROTEINASE-21"/>
    <property type="match status" value="1"/>
</dbReference>
<evidence type="ECO:0000256" key="9">
    <source>
        <dbReference type="SAM" id="SignalP"/>
    </source>
</evidence>
<dbReference type="InterPro" id="IPR021158">
    <property type="entry name" value="Pept_M10A_Zn_BS"/>
</dbReference>